<dbReference type="InterPro" id="IPR002656">
    <property type="entry name" value="Acyl_transf_3_dom"/>
</dbReference>
<accession>A0A0N4XZ37</accession>
<feature type="transmembrane region" description="Helical" evidence="1">
    <location>
        <begin position="73"/>
        <end position="92"/>
    </location>
</feature>
<evidence type="ECO:0000313" key="6">
    <source>
        <dbReference type="WBParaSite" id="NBR_0000840201-mRNA-1"/>
    </source>
</evidence>
<organism evidence="6">
    <name type="scientific">Nippostrongylus brasiliensis</name>
    <name type="common">Rat hookworm</name>
    <dbReference type="NCBI Taxonomy" id="27835"/>
    <lineage>
        <taxon>Eukaryota</taxon>
        <taxon>Metazoa</taxon>
        <taxon>Ecdysozoa</taxon>
        <taxon>Nematoda</taxon>
        <taxon>Chromadorea</taxon>
        <taxon>Rhabditida</taxon>
        <taxon>Rhabditina</taxon>
        <taxon>Rhabditomorpha</taxon>
        <taxon>Strongyloidea</taxon>
        <taxon>Heligmosomidae</taxon>
        <taxon>Nippostrongylus</taxon>
    </lineage>
</organism>
<keyword evidence="1" id="KW-0472">Membrane</keyword>
<dbReference type="InterPro" id="IPR043968">
    <property type="entry name" value="SGNH"/>
</dbReference>
<name>A0A0N4XZ37_NIPBR</name>
<dbReference type="WBParaSite" id="NBR_0000840201-mRNA-1">
    <property type="protein sequence ID" value="NBR_0000840201-mRNA-1"/>
    <property type="gene ID" value="NBR_0000840201"/>
</dbReference>
<dbReference type="GO" id="GO:0016747">
    <property type="term" value="F:acyltransferase activity, transferring groups other than amino-acyl groups"/>
    <property type="evidence" value="ECO:0007669"/>
    <property type="project" value="InterPro"/>
</dbReference>
<protein>
    <submittedName>
        <fullName evidence="6">Acyl_transf_3 domain-containing protein</fullName>
    </submittedName>
</protein>
<dbReference type="InterPro" id="IPR050879">
    <property type="entry name" value="Acyltransferase_3"/>
</dbReference>
<feature type="transmembrane region" description="Helical" evidence="1">
    <location>
        <begin position="178"/>
        <end position="195"/>
    </location>
</feature>
<feature type="transmembrane region" description="Helical" evidence="1">
    <location>
        <begin position="149"/>
        <end position="166"/>
    </location>
</feature>
<evidence type="ECO:0000259" key="2">
    <source>
        <dbReference type="Pfam" id="PF01757"/>
    </source>
</evidence>
<dbReference type="AlphaFoldDB" id="A0A0N4XZ37"/>
<dbReference type="EMBL" id="UYSL01020001">
    <property type="protein sequence ID" value="VDL71992.1"/>
    <property type="molecule type" value="Genomic_DNA"/>
</dbReference>
<evidence type="ECO:0000259" key="3">
    <source>
        <dbReference type="Pfam" id="PF19040"/>
    </source>
</evidence>
<dbReference type="PANTHER" id="PTHR23028">
    <property type="entry name" value="ACETYLTRANSFERASE"/>
    <property type="match status" value="1"/>
</dbReference>
<keyword evidence="5" id="KW-1185">Reference proteome</keyword>
<feature type="domain" description="SGNH" evidence="3">
    <location>
        <begin position="301"/>
        <end position="365"/>
    </location>
</feature>
<dbReference type="Pfam" id="PF01757">
    <property type="entry name" value="Acyl_transf_3"/>
    <property type="match status" value="1"/>
</dbReference>
<feature type="transmembrane region" description="Helical" evidence="1">
    <location>
        <begin position="9"/>
        <end position="26"/>
    </location>
</feature>
<evidence type="ECO:0000313" key="4">
    <source>
        <dbReference type="EMBL" id="VDL71992.1"/>
    </source>
</evidence>
<dbReference type="Proteomes" id="UP000271162">
    <property type="component" value="Unassembled WGS sequence"/>
</dbReference>
<reference evidence="4 5" key="2">
    <citation type="submission" date="2018-11" db="EMBL/GenBank/DDBJ databases">
        <authorList>
            <consortium name="Pathogen Informatics"/>
        </authorList>
    </citation>
    <scope>NUCLEOTIDE SEQUENCE [LARGE SCALE GENOMIC DNA]</scope>
</reference>
<evidence type="ECO:0000313" key="5">
    <source>
        <dbReference type="Proteomes" id="UP000271162"/>
    </source>
</evidence>
<sequence>MNEKRLDIQGIRGVAIILVLLCHFFPNQFLIGYIGVDIFFVLSGFLIALLLHRTSTIGFATIVDFYYRRIKRIIPLYFLAISVTVAAMHIFLPTYYRVVNADYAKAAFFLEEQSEEENEQEENIKLDESNDFLLSSESTEKSEISRRNLSPMLILTLIGPLVIPYIERPYMSWERPRIYILLATTCLCTAVLVYIPPSSPYPFPNAEFNYTAVNVSDASWNHICEVLSKTDDALCKTRVNYIEIVEELKPNLVFILDRKVVTKEVNDTKVLDNDYVFMQHLYNLASIEHVADKSWLILNDDKPARMRHKELRKRCKKCELIDYLPALVDNDGVYRGYDPDTNLMYVDEVNHLNIFAKQRLQPLFDSLAERVEADLISIGLKA</sequence>
<keyword evidence="1" id="KW-1133">Transmembrane helix</keyword>
<dbReference type="PANTHER" id="PTHR23028:SF53">
    <property type="entry name" value="ACYL_TRANSF_3 DOMAIN-CONTAINING PROTEIN"/>
    <property type="match status" value="1"/>
</dbReference>
<gene>
    <name evidence="4" type="ORF">NBR_LOCUS8403</name>
</gene>
<dbReference type="GO" id="GO:0000271">
    <property type="term" value="P:polysaccharide biosynthetic process"/>
    <property type="evidence" value="ECO:0007669"/>
    <property type="project" value="TreeGrafter"/>
</dbReference>
<reference evidence="6" key="1">
    <citation type="submission" date="2017-02" db="UniProtKB">
        <authorList>
            <consortium name="WormBaseParasite"/>
        </authorList>
    </citation>
    <scope>IDENTIFICATION</scope>
</reference>
<evidence type="ECO:0000256" key="1">
    <source>
        <dbReference type="SAM" id="Phobius"/>
    </source>
</evidence>
<dbReference type="Pfam" id="PF19040">
    <property type="entry name" value="SGNH"/>
    <property type="match status" value="1"/>
</dbReference>
<proteinExistence type="predicted"/>
<keyword evidence="1" id="KW-0812">Transmembrane</keyword>
<feature type="domain" description="Acyltransferase 3" evidence="2">
    <location>
        <begin position="7"/>
        <end position="105"/>
    </location>
</feature>
<dbReference type="GO" id="GO:0016020">
    <property type="term" value="C:membrane"/>
    <property type="evidence" value="ECO:0007669"/>
    <property type="project" value="TreeGrafter"/>
</dbReference>